<dbReference type="Proteomes" id="UP000245680">
    <property type="component" value="Unassembled WGS sequence"/>
</dbReference>
<feature type="domain" description="Phasin" evidence="1">
    <location>
        <begin position="47"/>
        <end position="139"/>
    </location>
</feature>
<dbReference type="RefSeq" id="WP_109813395.1">
    <property type="nucleotide sequence ID" value="NZ_QGKU01000068.1"/>
</dbReference>
<accession>A0A2V2LED5</accession>
<dbReference type="InterPro" id="IPR018968">
    <property type="entry name" value="Phasin"/>
</dbReference>
<reference evidence="2 3" key="1">
    <citation type="submission" date="2018-05" db="EMBL/GenBank/DDBJ databases">
        <title>Rhodobacteraceae gen. nov., sp. nov. isolated from sea water.</title>
        <authorList>
            <person name="Ren Y."/>
        </authorList>
    </citation>
    <scope>NUCLEOTIDE SEQUENCE [LARGE SCALE GENOMIC DNA]</scope>
    <source>
        <strain evidence="2 3">TG-679</strain>
    </source>
</reference>
<dbReference type="Pfam" id="PF09361">
    <property type="entry name" value="Phasin_2"/>
    <property type="match status" value="1"/>
</dbReference>
<evidence type="ECO:0000313" key="3">
    <source>
        <dbReference type="Proteomes" id="UP000245680"/>
    </source>
</evidence>
<evidence type="ECO:0000313" key="2">
    <source>
        <dbReference type="EMBL" id="PWR00809.1"/>
    </source>
</evidence>
<dbReference type="EMBL" id="QGKU01000068">
    <property type="protein sequence ID" value="PWR00809.1"/>
    <property type="molecule type" value="Genomic_DNA"/>
</dbReference>
<sequence length="153" mass="17468">MKNPYDMSQMFKMFDPEDVQKYFDPNRMFSMFEPAKSNAFDMSGVFDMNRKNFEAMVEANKAAAAAYKDLLEKQMEVFGQMTQAAREHVAWVDETTGPDAMSTRTEAYGMAVEKALVLMRKLADTARDANEEAYTQLKGQVNEALDDIKQKTK</sequence>
<comment type="caution">
    <text evidence="2">The sequence shown here is derived from an EMBL/GenBank/DDBJ whole genome shotgun (WGS) entry which is preliminary data.</text>
</comment>
<dbReference type="AlphaFoldDB" id="A0A2V2LED5"/>
<gene>
    <name evidence="2" type="ORF">DKT77_19940</name>
</gene>
<dbReference type="OrthoDB" id="7768818at2"/>
<proteinExistence type="predicted"/>
<keyword evidence="3" id="KW-1185">Reference proteome</keyword>
<evidence type="ECO:0000259" key="1">
    <source>
        <dbReference type="Pfam" id="PF09361"/>
    </source>
</evidence>
<name>A0A2V2LED5_9RHOB</name>
<organism evidence="2 3">
    <name type="scientific">Meridianimarinicoccus roseus</name>
    <dbReference type="NCBI Taxonomy" id="2072018"/>
    <lineage>
        <taxon>Bacteria</taxon>
        <taxon>Pseudomonadati</taxon>
        <taxon>Pseudomonadota</taxon>
        <taxon>Alphaproteobacteria</taxon>
        <taxon>Rhodobacterales</taxon>
        <taxon>Paracoccaceae</taxon>
        <taxon>Meridianimarinicoccus</taxon>
    </lineage>
</organism>
<protein>
    <recommendedName>
        <fullName evidence="1">Phasin domain-containing protein</fullName>
    </recommendedName>
</protein>